<dbReference type="SMART" id="SM01100">
    <property type="entry name" value="CRAL_TRIO_N"/>
    <property type="match status" value="1"/>
</dbReference>
<accession>A0A7R9G0G5</accession>
<dbReference type="InterPro" id="IPR051064">
    <property type="entry name" value="SEC14/CRAL-TRIO_domain"/>
</dbReference>
<sequence>MCHYRFACAAQGVVCGQGSCATIALPAQFRTLCVDREAVPLSLCLRSSGRCVWTGKLCHYRFDCAAQDVVCGQGSCATIALTAQLRTFCVDREAVPLSLCLRRSGRCVCGQGSCATIALTAQLRTLCVWTGKLCHYRFATRSETFTCQQCPFNHSRWGVRAASSFIFKTCPLGEKVSSALAYERRFPTCPQIPVFVGCEVVSDSTSPDGAVTKTERRCKLVVEAPYLIKKIIGVDFVYFIQKNVLDRRTRTLDIEATNETFATRVIIMENCRYFRMNEQTSLSTDPSYAILHIDNLAGINQFHCYLLNCKPPSGRCFVMVDCMPGSHQPDQEVHPENSEWTCFEQSSSLDIRAFFGFESTMEKLAMKQYTQNIAKLANALVVLSSTAEDGEIEVRISGKEIIEYFVNELKNEGLTYVPPWTEPEKEKTVEEDSRAQGDSPLSPTQSSSEHNLSRKASSKHKTDHQFQLETDYIQRYLGQLTLLQESCLVQLREWVANLQRGKVPSDQTLLRFLRARDFNVEKARETLSQSLVWRKKHQVDRILSEYRTPQVVQNYFPGCWHHIDKDGRPIYLLRLGQMDVKGLIKSIGEEGLMQLTLHVCEEGLQLMEEITRTLGRPVSTWSLLVDLEGLNMRHLWRPGIRALLNIIEMVEANYPETMGRVLIIRAPRVFPILWTLVSTFIDEHTRSKFLFYGGNDYQAAGGLVDYIPQEYIPDFLGGPCKTHGLAAPNTVPRVLYSAHFQDGTAAMVVEGGLVPKGLYLTGSELEKEGGPLTDDSIYHSISLGRGQVHEALILNDDPGSVITWDFDVMRQDVVFTVLRTRVPVLAHSPSGALQTIQNMNPLATDPEHRSVIDKTWKEGQDYFRVESPVVCHDGESIQGSHVSSHVGTYILQWKLHSGHPLDLIDSITAPKAQIMYYYEKLKSADYKGSMSSLQSGNSAFSALSNRSVSSSCPSR</sequence>
<dbReference type="SUPFAM" id="SSF46938">
    <property type="entry name" value="CRAL/TRIO N-terminal domain"/>
    <property type="match status" value="1"/>
</dbReference>
<evidence type="ECO:0000313" key="4">
    <source>
        <dbReference type="EMBL" id="CAD7261762.1"/>
    </source>
</evidence>
<dbReference type="InterPro" id="IPR036273">
    <property type="entry name" value="CRAL/TRIO_N_dom_sf"/>
</dbReference>
<dbReference type="CDD" id="cd00170">
    <property type="entry name" value="SEC14"/>
    <property type="match status" value="1"/>
</dbReference>
<dbReference type="Pfam" id="PF03765">
    <property type="entry name" value="CRAL_TRIO_N"/>
    <property type="match status" value="1"/>
</dbReference>
<dbReference type="PROSITE" id="PS50904">
    <property type="entry name" value="PRELI_MSF1"/>
    <property type="match status" value="1"/>
</dbReference>
<dbReference type="SMART" id="SM00516">
    <property type="entry name" value="SEC14"/>
    <property type="match status" value="1"/>
</dbReference>
<proteinExistence type="predicted"/>
<dbReference type="SUPFAM" id="SSF101576">
    <property type="entry name" value="Supernatant protein factor (SPF), C-terminal domain"/>
    <property type="match status" value="1"/>
</dbReference>
<feature type="domain" description="CRAL-TRIO" evidence="2">
    <location>
        <begin position="548"/>
        <end position="724"/>
    </location>
</feature>
<dbReference type="InterPro" id="IPR001251">
    <property type="entry name" value="CRAL-TRIO_dom"/>
</dbReference>
<dbReference type="PROSITE" id="PS50191">
    <property type="entry name" value="CRAL_TRIO"/>
    <property type="match status" value="1"/>
</dbReference>
<protein>
    <submittedName>
        <fullName evidence="4">Uncharacterized protein</fullName>
    </submittedName>
</protein>
<dbReference type="InterPro" id="IPR036598">
    <property type="entry name" value="GOLD_dom_sf"/>
</dbReference>
<feature type="domain" description="PRELI/MSF1" evidence="3">
    <location>
        <begin position="159"/>
        <end position="392"/>
    </location>
</feature>
<dbReference type="Gene3D" id="2.60.120.680">
    <property type="entry name" value="GOLD domain"/>
    <property type="match status" value="1"/>
</dbReference>
<dbReference type="PANTHER" id="PTHR23324:SF66">
    <property type="entry name" value="PROTEIN REAL-TIME"/>
    <property type="match status" value="1"/>
</dbReference>
<dbReference type="AlphaFoldDB" id="A0A7R9G0G5"/>
<feature type="compositionally biased region" description="Polar residues" evidence="1">
    <location>
        <begin position="439"/>
        <end position="450"/>
    </location>
</feature>
<feature type="region of interest" description="Disordered" evidence="1">
    <location>
        <begin position="931"/>
        <end position="955"/>
    </location>
</feature>
<dbReference type="Pfam" id="PF00650">
    <property type="entry name" value="CRAL_TRIO"/>
    <property type="match status" value="1"/>
</dbReference>
<dbReference type="InterPro" id="IPR011074">
    <property type="entry name" value="CRAL/TRIO_N_dom"/>
</dbReference>
<name>A0A7R9G0G5_TIMSH</name>
<evidence type="ECO:0000259" key="2">
    <source>
        <dbReference type="PROSITE" id="PS50191"/>
    </source>
</evidence>
<reference evidence="4" key="1">
    <citation type="submission" date="2020-11" db="EMBL/GenBank/DDBJ databases">
        <authorList>
            <person name="Tran Van P."/>
        </authorList>
    </citation>
    <scope>NUCLEOTIDE SEQUENCE</scope>
</reference>
<organism evidence="4">
    <name type="scientific">Timema shepardi</name>
    <name type="common">Walking stick</name>
    <dbReference type="NCBI Taxonomy" id="629360"/>
    <lineage>
        <taxon>Eukaryota</taxon>
        <taxon>Metazoa</taxon>
        <taxon>Ecdysozoa</taxon>
        <taxon>Arthropoda</taxon>
        <taxon>Hexapoda</taxon>
        <taxon>Insecta</taxon>
        <taxon>Pterygota</taxon>
        <taxon>Neoptera</taxon>
        <taxon>Polyneoptera</taxon>
        <taxon>Phasmatodea</taxon>
        <taxon>Timematodea</taxon>
        <taxon>Timematoidea</taxon>
        <taxon>Timematidae</taxon>
        <taxon>Timema</taxon>
    </lineage>
</organism>
<dbReference type="Pfam" id="PF04707">
    <property type="entry name" value="PRELI"/>
    <property type="match status" value="2"/>
</dbReference>
<feature type="compositionally biased region" description="Low complexity" evidence="1">
    <location>
        <begin position="944"/>
        <end position="955"/>
    </location>
</feature>
<feature type="region of interest" description="Disordered" evidence="1">
    <location>
        <begin position="416"/>
        <end position="462"/>
    </location>
</feature>
<dbReference type="InterPro" id="IPR036865">
    <property type="entry name" value="CRAL-TRIO_dom_sf"/>
</dbReference>
<dbReference type="Gene3D" id="3.40.525.10">
    <property type="entry name" value="CRAL-TRIO lipid binding domain"/>
    <property type="match status" value="1"/>
</dbReference>
<dbReference type="GO" id="GO:0005737">
    <property type="term" value="C:cytoplasm"/>
    <property type="evidence" value="ECO:0007669"/>
    <property type="project" value="TreeGrafter"/>
</dbReference>
<evidence type="ECO:0000256" key="1">
    <source>
        <dbReference type="SAM" id="MobiDB-lite"/>
    </source>
</evidence>
<dbReference type="SUPFAM" id="SSF52087">
    <property type="entry name" value="CRAL/TRIO domain"/>
    <property type="match status" value="1"/>
</dbReference>
<feature type="compositionally biased region" description="Polar residues" evidence="1">
    <location>
        <begin position="931"/>
        <end position="943"/>
    </location>
</feature>
<feature type="compositionally biased region" description="Basic and acidic residues" evidence="1">
    <location>
        <begin position="422"/>
        <end position="435"/>
    </location>
</feature>
<dbReference type="PANTHER" id="PTHR23324">
    <property type="entry name" value="SEC14 RELATED PROTEIN"/>
    <property type="match status" value="1"/>
</dbReference>
<dbReference type="InterPro" id="IPR006797">
    <property type="entry name" value="PRELI/MSF1_dom"/>
</dbReference>
<dbReference type="EMBL" id="OC002382">
    <property type="protein sequence ID" value="CAD7261762.1"/>
    <property type="molecule type" value="Genomic_DNA"/>
</dbReference>
<evidence type="ECO:0000259" key="3">
    <source>
        <dbReference type="PROSITE" id="PS50904"/>
    </source>
</evidence>
<gene>
    <name evidence="4" type="ORF">TSIB3V08_LOCUS5889</name>
</gene>